<dbReference type="InterPro" id="IPR011992">
    <property type="entry name" value="EF-hand-dom_pair"/>
</dbReference>
<protein>
    <submittedName>
        <fullName evidence="4">EF hand</fullName>
    </submittedName>
</protein>
<feature type="region of interest" description="Disordered" evidence="1">
    <location>
        <begin position="138"/>
        <end position="191"/>
    </location>
</feature>
<keyword evidence="5" id="KW-1185">Reference proteome</keyword>
<feature type="compositionally biased region" description="Gly residues" evidence="1">
    <location>
        <begin position="221"/>
        <end position="243"/>
    </location>
</feature>
<dbReference type="KEGG" id="agv:OJF2_32870"/>
<dbReference type="RefSeq" id="WP_148594624.1">
    <property type="nucleotide sequence ID" value="NZ_CP042997.1"/>
</dbReference>
<evidence type="ECO:0000313" key="5">
    <source>
        <dbReference type="Proteomes" id="UP000324233"/>
    </source>
</evidence>
<keyword evidence="2" id="KW-0732">Signal</keyword>
<feature type="compositionally biased region" description="Basic and acidic residues" evidence="1">
    <location>
        <begin position="175"/>
        <end position="191"/>
    </location>
</feature>
<organism evidence="4 5">
    <name type="scientific">Aquisphaera giovannonii</name>
    <dbReference type="NCBI Taxonomy" id="406548"/>
    <lineage>
        <taxon>Bacteria</taxon>
        <taxon>Pseudomonadati</taxon>
        <taxon>Planctomycetota</taxon>
        <taxon>Planctomycetia</taxon>
        <taxon>Isosphaerales</taxon>
        <taxon>Isosphaeraceae</taxon>
        <taxon>Aquisphaera</taxon>
    </lineage>
</organism>
<dbReference type="Gene3D" id="1.10.238.10">
    <property type="entry name" value="EF-hand"/>
    <property type="match status" value="1"/>
</dbReference>
<proteinExistence type="predicted"/>
<name>A0A5B9W3T0_9BACT</name>
<accession>A0A5B9W3T0</accession>
<dbReference type="OrthoDB" id="581140at2"/>
<dbReference type="PANTHER" id="PTHR37489:SF1">
    <property type="entry name" value="DUF3500 DOMAIN-CONTAINING PROTEIN"/>
    <property type="match status" value="1"/>
</dbReference>
<evidence type="ECO:0000313" key="4">
    <source>
        <dbReference type="EMBL" id="QEH34745.1"/>
    </source>
</evidence>
<evidence type="ECO:0000256" key="1">
    <source>
        <dbReference type="SAM" id="MobiDB-lite"/>
    </source>
</evidence>
<feature type="signal peptide" evidence="2">
    <location>
        <begin position="1"/>
        <end position="21"/>
    </location>
</feature>
<dbReference type="Proteomes" id="UP000324233">
    <property type="component" value="Chromosome"/>
</dbReference>
<dbReference type="PROSITE" id="PS50222">
    <property type="entry name" value="EF_HAND_2"/>
    <property type="match status" value="1"/>
</dbReference>
<gene>
    <name evidence="4" type="ORF">OJF2_32870</name>
</gene>
<dbReference type="Pfam" id="PF12006">
    <property type="entry name" value="DUF3500"/>
    <property type="match status" value="1"/>
</dbReference>
<dbReference type="EMBL" id="CP042997">
    <property type="protein sequence ID" value="QEH34745.1"/>
    <property type="molecule type" value="Genomic_DNA"/>
</dbReference>
<feature type="compositionally biased region" description="Gly residues" evidence="1">
    <location>
        <begin position="148"/>
        <end position="161"/>
    </location>
</feature>
<dbReference type="InterPro" id="IPR002048">
    <property type="entry name" value="EF_hand_dom"/>
</dbReference>
<evidence type="ECO:0000256" key="2">
    <source>
        <dbReference type="SAM" id="SignalP"/>
    </source>
</evidence>
<dbReference type="SUPFAM" id="SSF47473">
    <property type="entry name" value="EF-hand"/>
    <property type="match status" value="1"/>
</dbReference>
<feature type="region of interest" description="Disordered" evidence="1">
    <location>
        <begin position="216"/>
        <end position="243"/>
    </location>
</feature>
<dbReference type="PANTHER" id="PTHR37489">
    <property type="entry name" value="DUF3500 DOMAIN-CONTAINING PROTEIN"/>
    <property type="match status" value="1"/>
</dbReference>
<dbReference type="InterPro" id="IPR021889">
    <property type="entry name" value="DUF3500"/>
</dbReference>
<dbReference type="AlphaFoldDB" id="A0A5B9W3T0"/>
<sequence precursor="true">MNRSLLLGLLAAAGTLPIGLAAAHLGPAPNRSVDHGQAAAPTPALLESPNVAAVVDAAKAFLGTLTDEQRHTAQIDLSRRLAARWSNFPGGSNLRNGVFFRDLKAPQVYAAMKVARLALGEEGFARFQEIRAADDVLGNLEGKRGPGRRGPGGGPPGGDGPGGPPPGGGPFEDADANKDGRLSKDEAPDFLRDQFAEIDADKDGFISREEDRAFMRRRAPGGPGGPFGGPGGPGGGPGGPFGGPGGGYGAANYMIAILGQPSTTTPWLLQFGGHHLAFNIYYRGTAAAATPYFLAVEPTTWTDESGKAHGPLAPMKDAMAGLLRSLTPEQVSKARLNRRFNDVYVGPGRDGKFPAREGVPVSELSDASKAFVKRAIAAWTADNAQAESYRRLYEADLDGTTVSFSGTTTLEARGDYVRIDGPRVWIEFASQGGVVVRDQVHYHTIWRDRLTDYGAEFSF</sequence>
<dbReference type="GO" id="GO:0005509">
    <property type="term" value="F:calcium ion binding"/>
    <property type="evidence" value="ECO:0007669"/>
    <property type="project" value="InterPro"/>
</dbReference>
<evidence type="ECO:0000259" key="3">
    <source>
        <dbReference type="PROSITE" id="PS50222"/>
    </source>
</evidence>
<feature type="chain" id="PRO_5022834757" evidence="2">
    <location>
        <begin position="22"/>
        <end position="459"/>
    </location>
</feature>
<reference evidence="4 5" key="1">
    <citation type="submission" date="2019-08" db="EMBL/GenBank/DDBJ databases">
        <title>Deep-cultivation of Planctomycetes and their phenomic and genomic characterization uncovers novel biology.</title>
        <authorList>
            <person name="Wiegand S."/>
            <person name="Jogler M."/>
            <person name="Boedeker C."/>
            <person name="Pinto D."/>
            <person name="Vollmers J."/>
            <person name="Rivas-Marin E."/>
            <person name="Kohn T."/>
            <person name="Peeters S.H."/>
            <person name="Heuer A."/>
            <person name="Rast P."/>
            <person name="Oberbeckmann S."/>
            <person name="Bunk B."/>
            <person name="Jeske O."/>
            <person name="Meyerdierks A."/>
            <person name="Storesund J.E."/>
            <person name="Kallscheuer N."/>
            <person name="Luecker S."/>
            <person name="Lage O.M."/>
            <person name="Pohl T."/>
            <person name="Merkel B.J."/>
            <person name="Hornburger P."/>
            <person name="Mueller R.-W."/>
            <person name="Bruemmer F."/>
            <person name="Labrenz M."/>
            <person name="Spormann A.M."/>
            <person name="Op den Camp H."/>
            <person name="Overmann J."/>
            <person name="Amann R."/>
            <person name="Jetten M.S.M."/>
            <person name="Mascher T."/>
            <person name="Medema M.H."/>
            <person name="Devos D.P."/>
            <person name="Kaster A.-K."/>
            <person name="Ovreas L."/>
            <person name="Rohde M."/>
            <person name="Galperin M.Y."/>
            <person name="Jogler C."/>
        </authorList>
    </citation>
    <scope>NUCLEOTIDE SEQUENCE [LARGE SCALE GENOMIC DNA]</scope>
    <source>
        <strain evidence="4 5">OJF2</strain>
    </source>
</reference>
<feature type="domain" description="EF-hand" evidence="3">
    <location>
        <begin position="186"/>
        <end position="221"/>
    </location>
</feature>